<feature type="domain" description="CBS" evidence="9">
    <location>
        <begin position="339"/>
        <end position="399"/>
    </location>
</feature>
<dbReference type="InterPro" id="IPR000644">
    <property type="entry name" value="CBS_dom"/>
</dbReference>
<dbReference type="InterPro" id="IPR002550">
    <property type="entry name" value="CNNM"/>
</dbReference>
<evidence type="ECO:0000256" key="1">
    <source>
        <dbReference type="ARBA" id="ARBA00004141"/>
    </source>
</evidence>
<reference evidence="11 12" key="1">
    <citation type="submission" date="2021-07" db="EMBL/GenBank/DDBJ databases">
        <title>The Aristolochia fimbriata genome: insights into angiosperm evolution, floral development and chemical biosynthesis.</title>
        <authorList>
            <person name="Jiao Y."/>
        </authorList>
    </citation>
    <scope>NUCLEOTIDE SEQUENCE [LARGE SCALE GENOMIC DNA]</scope>
    <source>
        <strain evidence="11">IBCAS-2021</strain>
        <tissue evidence="11">Leaf</tissue>
    </source>
</reference>
<evidence type="ECO:0000256" key="3">
    <source>
        <dbReference type="ARBA" id="ARBA00022737"/>
    </source>
</evidence>
<keyword evidence="12" id="KW-1185">Reference proteome</keyword>
<dbReference type="GO" id="GO:0016020">
    <property type="term" value="C:membrane"/>
    <property type="evidence" value="ECO:0007669"/>
    <property type="project" value="UniProtKB-SubCell"/>
</dbReference>
<feature type="domain" description="CBS" evidence="9">
    <location>
        <begin position="407"/>
        <end position="463"/>
    </location>
</feature>
<dbReference type="EMBL" id="JAINDJ010000006">
    <property type="protein sequence ID" value="KAG9443526.1"/>
    <property type="molecule type" value="Genomic_DNA"/>
</dbReference>
<evidence type="ECO:0000256" key="5">
    <source>
        <dbReference type="ARBA" id="ARBA00023122"/>
    </source>
</evidence>
<dbReference type="PANTHER" id="PTHR22777">
    <property type="entry name" value="HEMOLYSIN-RELATED"/>
    <property type="match status" value="1"/>
</dbReference>
<dbReference type="Gene3D" id="3.10.580.10">
    <property type="entry name" value="CBS-domain"/>
    <property type="match status" value="1"/>
</dbReference>
<keyword evidence="3" id="KW-0677">Repeat</keyword>
<sequence>MALFIGADVFNRPGIFAGTHLSLNRGFGTSRTTRYTSRVPFPSSKVLHSPVMTVVFRSPEKVRWTTCAKLSSRSGINFYRNYRTGLVVIVAVFSSACLVLARSSASFPDAASIVFGGGVAFLRTELPRIFQKLWAMRNQGLLLIAMFSFSAFFSVAETSINKLGPWKVSELAQMERDRTGVFHQLRKNFKRFLTTILLCNVIVNEIANRTFLTMARTIFGEATQLPSTIVLIIVMLLLTEITPKILAIESPLESARVVVGPLAFIAKPLRPAARMFNFLSSWIMKLMGVEAVSEPTVTRDEILGLLRRGTELHGSEAVFWQDIIQNMSCLREKHVREVMTHLRDVVVIDANAAVHELLDLTEKYQWSRIPVFEGDKKNIVGVAFPTDVLELLSEDKQDMDGPVRDIMHVTEYSVPDTMPVQNLLNEFRLGKHMAMVVDGHSEVVGVVTLDDCLKQIFGKLSDERQPEDYKHKTP</sequence>
<evidence type="ECO:0000256" key="7">
    <source>
        <dbReference type="PROSITE-ProRule" id="PRU00703"/>
    </source>
</evidence>
<dbReference type="Pfam" id="PF00571">
    <property type="entry name" value="CBS"/>
    <property type="match status" value="2"/>
</dbReference>
<evidence type="ECO:0000256" key="8">
    <source>
        <dbReference type="PROSITE-ProRule" id="PRU01193"/>
    </source>
</evidence>
<proteinExistence type="predicted"/>
<organism evidence="11 12">
    <name type="scientific">Aristolochia fimbriata</name>
    <name type="common">White veined hardy Dutchman's pipe vine</name>
    <dbReference type="NCBI Taxonomy" id="158543"/>
    <lineage>
        <taxon>Eukaryota</taxon>
        <taxon>Viridiplantae</taxon>
        <taxon>Streptophyta</taxon>
        <taxon>Embryophyta</taxon>
        <taxon>Tracheophyta</taxon>
        <taxon>Spermatophyta</taxon>
        <taxon>Magnoliopsida</taxon>
        <taxon>Magnoliidae</taxon>
        <taxon>Piperales</taxon>
        <taxon>Aristolochiaceae</taxon>
        <taxon>Aristolochia</taxon>
    </lineage>
</organism>
<protein>
    <recommendedName>
        <fullName evidence="13">CBS domain-containing protein</fullName>
    </recommendedName>
</protein>
<dbReference type="InterPro" id="IPR046342">
    <property type="entry name" value="CBS_dom_sf"/>
</dbReference>
<dbReference type="Proteomes" id="UP000825729">
    <property type="component" value="Unassembled WGS sequence"/>
</dbReference>
<dbReference type="PROSITE" id="PS51371">
    <property type="entry name" value="CBS"/>
    <property type="match status" value="2"/>
</dbReference>
<evidence type="ECO:0000256" key="2">
    <source>
        <dbReference type="ARBA" id="ARBA00022692"/>
    </source>
</evidence>
<comment type="subcellular location">
    <subcellularLocation>
        <location evidence="1">Membrane</location>
        <topology evidence="1">Multi-pass membrane protein</topology>
    </subcellularLocation>
</comment>
<dbReference type="Pfam" id="PF01595">
    <property type="entry name" value="CNNM"/>
    <property type="match status" value="1"/>
</dbReference>
<dbReference type="PANTHER" id="PTHR22777:SF17">
    <property type="entry name" value="UPF0053 PROTEIN SLL0260"/>
    <property type="match status" value="1"/>
</dbReference>
<comment type="caution">
    <text evidence="11">The sequence shown here is derived from an EMBL/GenBank/DDBJ whole genome shotgun (WGS) entry which is preliminary data.</text>
</comment>
<evidence type="ECO:0008006" key="13">
    <source>
        <dbReference type="Google" id="ProtNLM"/>
    </source>
</evidence>
<evidence type="ECO:0000259" key="9">
    <source>
        <dbReference type="PROSITE" id="PS51371"/>
    </source>
</evidence>
<evidence type="ECO:0000313" key="12">
    <source>
        <dbReference type="Proteomes" id="UP000825729"/>
    </source>
</evidence>
<name>A0AAV7E575_ARIFI</name>
<accession>A0AAV7E575</accession>
<dbReference type="PROSITE" id="PS51846">
    <property type="entry name" value="CNNM"/>
    <property type="match status" value="1"/>
</dbReference>
<keyword evidence="4 8" id="KW-1133">Transmembrane helix</keyword>
<keyword evidence="2 8" id="KW-0812">Transmembrane</keyword>
<evidence type="ECO:0000256" key="4">
    <source>
        <dbReference type="ARBA" id="ARBA00022989"/>
    </source>
</evidence>
<evidence type="ECO:0000313" key="11">
    <source>
        <dbReference type="EMBL" id="KAG9443526.1"/>
    </source>
</evidence>
<keyword evidence="6 8" id="KW-0472">Membrane</keyword>
<gene>
    <name evidence="11" type="ORF">H6P81_014866</name>
</gene>
<evidence type="ECO:0000259" key="10">
    <source>
        <dbReference type="PROSITE" id="PS51846"/>
    </source>
</evidence>
<dbReference type="InterPro" id="IPR044751">
    <property type="entry name" value="Ion_transp-like_CBS"/>
</dbReference>
<keyword evidence="5 7" id="KW-0129">CBS domain</keyword>
<evidence type="ECO:0000256" key="6">
    <source>
        <dbReference type="ARBA" id="ARBA00023136"/>
    </source>
</evidence>
<dbReference type="AlphaFoldDB" id="A0AAV7E575"/>
<dbReference type="SUPFAM" id="SSF54631">
    <property type="entry name" value="CBS-domain pair"/>
    <property type="match status" value="1"/>
</dbReference>
<feature type="domain" description="CNNM transmembrane" evidence="10">
    <location>
        <begin position="132"/>
        <end position="323"/>
    </location>
</feature>
<dbReference type="CDD" id="cd04590">
    <property type="entry name" value="CBS_pair_CorC_HlyC_assoc"/>
    <property type="match status" value="1"/>
</dbReference>